<comment type="similarity">
    <text evidence="2">Belongs to the fatty acid desaturase type 2 family.</text>
</comment>
<feature type="transmembrane region" description="Helical" evidence="12">
    <location>
        <begin position="95"/>
        <end position="112"/>
    </location>
</feature>
<evidence type="ECO:0000256" key="10">
    <source>
        <dbReference type="ARBA" id="ARBA00023136"/>
    </source>
</evidence>
<evidence type="ECO:0000256" key="9">
    <source>
        <dbReference type="ARBA" id="ARBA00023098"/>
    </source>
</evidence>
<comment type="subcellular location">
    <subcellularLocation>
        <location evidence="1">Membrane</location>
        <topology evidence="1">Multi-pass membrane protein</topology>
    </subcellularLocation>
</comment>
<protein>
    <submittedName>
        <fullName evidence="14">Stearoyl-CoA desaturase (Delta-9 desaturase)</fullName>
        <ecNumber evidence="14">1.14.19.1</ecNumber>
    </submittedName>
</protein>
<dbReference type="Pfam" id="PF00487">
    <property type="entry name" value="FA_desaturase"/>
    <property type="match status" value="1"/>
</dbReference>
<keyword evidence="7 14" id="KW-0560">Oxidoreductase</keyword>
<evidence type="ECO:0000256" key="7">
    <source>
        <dbReference type="ARBA" id="ARBA00023002"/>
    </source>
</evidence>
<accession>A0ABV2LRH3</accession>
<keyword evidence="3" id="KW-0444">Lipid biosynthesis</keyword>
<evidence type="ECO:0000256" key="11">
    <source>
        <dbReference type="ARBA" id="ARBA00023160"/>
    </source>
</evidence>
<feature type="transmembrane region" description="Helical" evidence="12">
    <location>
        <begin position="119"/>
        <end position="140"/>
    </location>
</feature>
<dbReference type="EC" id="1.14.19.1" evidence="14"/>
<reference evidence="14 15" key="1">
    <citation type="submission" date="2024-06" db="EMBL/GenBank/DDBJ databases">
        <title>Genomic Encyclopedia of Type Strains, Phase IV (KMG-IV): sequencing the most valuable type-strain genomes for metagenomic binning, comparative biology and taxonomic classification.</title>
        <authorList>
            <person name="Goeker M."/>
        </authorList>
    </citation>
    <scope>NUCLEOTIDE SEQUENCE [LARGE SCALE GENOMIC DNA]</scope>
    <source>
        <strain evidence="14 15">DSM 29388</strain>
    </source>
</reference>
<evidence type="ECO:0000256" key="5">
    <source>
        <dbReference type="ARBA" id="ARBA00022832"/>
    </source>
</evidence>
<dbReference type="EMBL" id="JBEPMO010000003">
    <property type="protein sequence ID" value="MET3731172.1"/>
    <property type="molecule type" value="Genomic_DNA"/>
</dbReference>
<keyword evidence="5" id="KW-0276">Fatty acid metabolism</keyword>
<dbReference type="GO" id="GO:0004768">
    <property type="term" value="F:stearoyl-CoA 9-desaturase activity"/>
    <property type="evidence" value="ECO:0007669"/>
    <property type="project" value="UniProtKB-EC"/>
</dbReference>
<proteinExistence type="inferred from homology"/>
<keyword evidence="6 12" id="KW-1133">Transmembrane helix</keyword>
<evidence type="ECO:0000313" key="15">
    <source>
        <dbReference type="Proteomes" id="UP001549146"/>
    </source>
</evidence>
<evidence type="ECO:0000259" key="13">
    <source>
        <dbReference type="Pfam" id="PF00487"/>
    </source>
</evidence>
<keyword evidence="10 12" id="KW-0472">Membrane</keyword>
<keyword evidence="9" id="KW-0443">Lipid metabolism</keyword>
<evidence type="ECO:0000256" key="6">
    <source>
        <dbReference type="ARBA" id="ARBA00022989"/>
    </source>
</evidence>
<gene>
    <name evidence="14" type="ORF">ABID46_000739</name>
</gene>
<comment type="caution">
    <text evidence="14">The sequence shown here is derived from an EMBL/GenBank/DDBJ whole genome shotgun (WGS) entry which is preliminary data.</text>
</comment>
<evidence type="ECO:0000256" key="4">
    <source>
        <dbReference type="ARBA" id="ARBA00022692"/>
    </source>
</evidence>
<evidence type="ECO:0000256" key="2">
    <source>
        <dbReference type="ARBA" id="ARBA00008749"/>
    </source>
</evidence>
<keyword evidence="11" id="KW-0275">Fatty acid biosynthesis</keyword>
<evidence type="ECO:0000256" key="1">
    <source>
        <dbReference type="ARBA" id="ARBA00004141"/>
    </source>
</evidence>
<evidence type="ECO:0000256" key="12">
    <source>
        <dbReference type="SAM" id="Phobius"/>
    </source>
</evidence>
<organism evidence="14 15">
    <name type="scientific">Moheibacter stercoris</name>
    <dbReference type="NCBI Taxonomy" id="1628251"/>
    <lineage>
        <taxon>Bacteria</taxon>
        <taxon>Pseudomonadati</taxon>
        <taxon>Bacteroidota</taxon>
        <taxon>Flavobacteriia</taxon>
        <taxon>Flavobacteriales</taxon>
        <taxon>Weeksellaceae</taxon>
        <taxon>Moheibacter</taxon>
    </lineage>
</organism>
<keyword evidence="15" id="KW-1185">Reference proteome</keyword>
<dbReference type="InterPro" id="IPR005804">
    <property type="entry name" value="FA_desaturase_dom"/>
</dbReference>
<evidence type="ECO:0000256" key="8">
    <source>
        <dbReference type="ARBA" id="ARBA00023004"/>
    </source>
</evidence>
<sequence length="213" mass="25493">MSKFWERTFFFGCFLTQGSSYISAYSYGLMHRLHHVHTDKPEDPHSPHNDPNPFLLMWATRNSYFNIYSGKTPVEDKYRKNLPEWKAFDTIAHNWIFRIIWIGIYIAIYATLATAWWQWLLLPITIIMGSFQGMAVNWWAHKFGYENFKMTNTSKNILPFDLIFWGEAYHNNHHKYPARANNANRWFEWDMGYQSMRLLNFLGVIQLKPQPIQ</sequence>
<keyword evidence="4 12" id="KW-0812">Transmembrane</keyword>
<evidence type="ECO:0000256" key="3">
    <source>
        <dbReference type="ARBA" id="ARBA00022516"/>
    </source>
</evidence>
<keyword evidence="8" id="KW-0408">Iron</keyword>
<evidence type="ECO:0000313" key="14">
    <source>
        <dbReference type="EMBL" id="MET3731172.1"/>
    </source>
</evidence>
<dbReference type="PANTHER" id="PTHR11351">
    <property type="entry name" value="ACYL-COA DESATURASE"/>
    <property type="match status" value="1"/>
</dbReference>
<dbReference type="InterPro" id="IPR015876">
    <property type="entry name" value="Acyl-CoA_DS"/>
</dbReference>
<feature type="domain" description="Fatty acid desaturase" evidence="13">
    <location>
        <begin position="11"/>
        <end position="179"/>
    </location>
</feature>
<dbReference type="Proteomes" id="UP001549146">
    <property type="component" value="Unassembled WGS sequence"/>
</dbReference>
<name>A0ABV2LRH3_9FLAO</name>
<dbReference type="PANTHER" id="PTHR11351:SF31">
    <property type="entry name" value="DESATURASE 1, ISOFORM A-RELATED"/>
    <property type="match status" value="1"/>
</dbReference>